<accession>S7XGY0</accession>
<keyword evidence="3" id="KW-1185">Reference proteome</keyword>
<evidence type="ECO:0000256" key="1">
    <source>
        <dbReference type="SAM" id="Phobius"/>
    </source>
</evidence>
<keyword evidence="1" id="KW-0472">Membrane</keyword>
<evidence type="ECO:0000313" key="2">
    <source>
        <dbReference type="EMBL" id="EPR78314.1"/>
    </source>
</evidence>
<dbReference type="VEuPathDB" id="MicrosporidiaDB:SLOPH_465"/>
<protein>
    <submittedName>
        <fullName evidence="2">Uncharacterized protein</fullName>
    </submittedName>
</protein>
<dbReference type="AlphaFoldDB" id="S7XGY0"/>
<sequence length="111" mass="13322">MHYVLLYIFPLWNVIYLDIFKPNPCLFNFLCVNVIIFWINKIFIFSLLLLLYPLQLLFIIILSSFIYFPMILLSSVKYLIWLFSKNVSELSLLIPSIIHRFSKIPLLLFPF</sequence>
<keyword evidence="1" id="KW-1133">Transmembrane helix</keyword>
<reference evidence="3" key="1">
    <citation type="journal article" date="2013" name="PLoS Genet.">
        <title>The genome of Spraguea lophii and the basis of host-microsporidian interactions.</title>
        <authorList>
            <person name="Campbell S.E."/>
            <person name="Williams T.A."/>
            <person name="Yousuf A."/>
            <person name="Soanes D.M."/>
            <person name="Paszkiewicz K.H."/>
            <person name="Williams B.A.P."/>
        </authorList>
    </citation>
    <scope>NUCLEOTIDE SEQUENCE [LARGE SCALE GENOMIC DNA]</scope>
    <source>
        <strain evidence="3">42_110</strain>
    </source>
</reference>
<organism evidence="2 3">
    <name type="scientific">Spraguea lophii (strain 42_110)</name>
    <name type="common">Microsporidian parasite</name>
    <dbReference type="NCBI Taxonomy" id="1358809"/>
    <lineage>
        <taxon>Eukaryota</taxon>
        <taxon>Fungi</taxon>
        <taxon>Fungi incertae sedis</taxon>
        <taxon>Microsporidia</taxon>
        <taxon>Spragueidae</taxon>
        <taxon>Spraguea</taxon>
    </lineage>
</organism>
<name>S7XGY0_SPRLO</name>
<feature type="transmembrane region" description="Helical" evidence="1">
    <location>
        <begin position="26"/>
        <end position="50"/>
    </location>
</feature>
<evidence type="ECO:0000313" key="3">
    <source>
        <dbReference type="Proteomes" id="UP000014978"/>
    </source>
</evidence>
<feature type="transmembrane region" description="Helical" evidence="1">
    <location>
        <begin position="57"/>
        <end position="83"/>
    </location>
</feature>
<keyword evidence="1" id="KW-0812">Transmembrane</keyword>
<comment type="caution">
    <text evidence="2">The sequence shown here is derived from an EMBL/GenBank/DDBJ whole genome shotgun (WGS) entry which is preliminary data.</text>
</comment>
<dbReference type="InParanoid" id="S7XGY0"/>
<gene>
    <name evidence="2" type="ORF">SLOPH_465</name>
</gene>
<dbReference type="Proteomes" id="UP000014978">
    <property type="component" value="Unassembled WGS sequence"/>
</dbReference>
<proteinExistence type="predicted"/>
<dbReference type="HOGENOM" id="CLU_2160053_0_0_1"/>
<dbReference type="EMBL" id="ATCN01000881">
    <property type="protein sequence ID" value="EPR78314.1"/>
    <property type="molecule type" value="Genomic_DNA"/>
</dbReference>